<dbReference type="SMART" id="SM00415">
    <property type="entry name" value="HSF"/>
    <property type="match status" value="1"/>
</dbReference>
<dbReference type="InterPro" id="IPR036390">
    <property type="entry name" value="WH_DNA-bd_sf"/>
</dbReference>
<dbReference type="PANTHER" id="PTHR10015:SF206">
    <property type="entry name" value="HSF-TYPE DNA-BINDING DOMAIN-CONTAINING PROTEIN"/>
    <property type="match status" value="1"/>
</dbReference>
<dbReference type="GO" id="GO:0005634">
    <property type="term" value="C:nucleus"/>
    <property type="evidence" value="ECO:0007669"/>
    <property type="project" value="UniProtKB-SubCell"/>
</dbReference>
<accession>A0AAD2G135</accession>
<name>A0AAD2G135_9STRA</name>
<keyword evidence="2" id="KW-0238">DNA-binding</keyword>
<dbReference type="InterPro" id="IPR000232">
    <property type="entry name" value="HSF_DNA-bd"/>
</dbReference>
<reference evidence="6" key="1">
    <citation type="submission" date="2023-08" db="EMBL/GenBank/DDBJ databases">
        <authorList>
            <person name="Audoor S."/>
            <person name="Bilcke G."/>
        </authorList>
    </citation>
    <scope>NUCLEOTIDE SEQUENCE</scope>
</reference>
<dbReference type="InterPro" id="IPR036388">
    <property type="entry name" value="WH-like_DNA-bd_sf"/>
</dbReference>
<dbReference type="AlphaFoldDB" id="A0AAD2G135"/>
<keyword evidence="7" id="KW-1185">Reference proteome</keyword>
<organism evidence="6 7">
    <name type="scientific">Cylindrotheca closterium</name>
    <dbReference type="NCBI Taxonomy" id="2856"/>
    <lineage>
        <taxon>Eukaryota</taxon>
        <taxon>Sar</taxon>
        <taxon>Stramenopiles</taxon>
        <taxon>Ochrophyta</taxon>
        <taxon>Bacillariophyta</taxon>
        <taxon>Bacillariophyceae</taxon>
        <taxon>Bacillariophycidae</taxon>
        <taxon>Bacillariales</taxon>
        <taxon>Bacillariaceae</taxon>
        <taxon>Cylindrotheca</taxon>
    </lineage>
</organism>
<evidence type="ECO:0000256" key="3">
    <source>
        <dbReference type="ARBA" id="ARBA00023242"/>
    </source>
</evidence>
<sequence length="235" mass="27285">MMESAPLDLDSPYCEANTVAWTASGKTFQIHNLEAFKADILPKYFPNPKKYRSFTRQLQYYNFKNFGKNEFGHPMFMRNRKKLLHRIMHKTVKRKSPRLPRPTQQEAFPMISHLRKGRMLAEHHHKLVFSTLATMQEFLPDGKQMFEQPYYVSLHSPLNSLHNVREVWYTRSMLKEMVFAGNALDIPSPNSINQQLAIPQTVGIGSLEGYALKWLQLIQGLGSNASNPWDFLLCL</sequence>
<feature type="domain" description="HSF-type DNA-binding" evidence="5">
    <location>
        <begin position="15"/>
        <end position="90"/>
    </location>
</feature>
<evidence type="ECO:0000256" key="2">
    <source>
        <dbReference type="ARBA" id="ARBA00023125"/>
    </source>
</evidence>
<evidence type="ECO:0000256" key="1">
    <source>
        <dbReference type="ARBA" id="ARBA00004123"/>
    </source>
</evidence>
<keyword evidence="3" id="KW-0539">Nucleus</keyword>
<dbReference type="EMBL" id="CAKOGP040002003">
    <property type="protein sequence ID" value="CAJ1959498.1"/>
    <property type="molecule type" value="Genomic_DNA"/>
</dbReference>
<dbReference type="Proteomes" id="UP001295423">
    <property type="component" value="Unassembled WGS sequence"/>
</dbReference>
<comment type="similarity">
    <text evidence="4">Belongs to the HSF family.</text>
</comment>
<dbReference type="GO" id="GO:0003700">
    <property type="term" value="F:DNA-binding transcription factor activity"/>
    <property type="evidence" value="ECO:0007669"/>
    <property type="project" value="InterPro"/>
</dbReference>
<dbReference type="PANTHER" id="PTHR10015">
    <property type="entry name" value="HEAT SHOCK TRANSCRIPTION FACTOR"/>
    <property type="match status" value="1"/>
</dbReference>
<dbReference type="SUPFAM" id="SSF46785">
    <property type="entry name" value="Winged helix' DNA-binding domain"/>
    <property type="match status" value="1"/>
</dbReference>
<evidence type="ECO:0000259" key="5">
    <source>
        <dbReference type="SMART" id="SM00415"/>
    </source>
</evidence>
<dbReference type="GO" id="GO:0043565">
    <property type="term" value="F:sequence-specific DNA binding"/>
    <property type="evidence" value="ECO:0007669"/>
    <property type="project" value="InterPro"/>
</dbReference>
<dbReference type="Gene3D" id="1.10.10.10">
    <property type="entry name" value="Winged helix-like DNA-binding domain superfamily/Winged helix DNA-binding domain"/>
    <property type="match status" value="1"/>
</dbReference>
<comment type="subcellular location">
    <subcellularLocation>
        <location evidence="1">Nucleus</location>
    </subcellularLocation>
</comment>
<evidence type="ECO:0000256" key="4">
    <source>
        <dbReference type="RuleBase" id="RU004020"/>
    </source>
</evidence>
<proteinExistence type="inferred from homology"/>
<comment type="caution">
    <text evidence="6">The sequence shown here is derived from an EMBL/GenBank/DDBJ whole genome shotgun (WGS) entry which is preliminary data.</text>
</comment>
<evidence type="ECO:0000313" key="7">
    <source>
        <dbReference type="Proteomes" id="UP001295423"/>
    </source>
</evidence>
<dbReference type="Pfam" id="PF00447">
    <property type="entry name" value="HSF_DNA-bind"/>
    <property type="match status" value="1"/>
</dbReference>
<protein>
    <recommendedName>
        <fullName evidence="5">HSF-type DNA-binding domain-containing protein</fullName>
    </recommendedName>
</protein>
<gene>
    <name evidence="6" type="ORF">CYCCA115_LOCUS17919</name>
</gene>
<evidence type="ECO:0000313" key="6">
    <source>
        <dbReference type="EMBL" id="CAJ1959498.1"/>
    </source>
</evidence>